<protein>
    <submittedName>
        <fullName evidence="2">Uncharacterized protein</fullName>
    </submittedName>
</protein>
<feature type="compositionally biased region" description="Basic and acidic residues" evidence="1">
    <location>
        <begin position="85"/>
        <end position="95"/>
    </location>
</feature>
<dbReference type="EMBL" id="CAUYUJ010020762">
    <property type="protein sequence ID" value="CAK0900354.1"/>
    <property type="molecule type" value="Genomic_DNA"/>
</dbReference>
<sequence>MNAAPNPRSQPRVTDARTMQHLETREREWTHSLFFRSWPAPRTNLRGTDENAKKHPKSWRRALGNDWGTRLDEKEGDDDDDDDDAKERERGLQEAKRRRGERLELAPAA</sequence>
<feature type="region of interest" description="Disordered" evidence="1">
    <location>
        <begin position="1"/>
        <end position="109"/>
    </location>
</feature>
<evidence type="ECO:0000256" key="1">
    <source>
        <dbReference type="SAM" id="MobiDB-lite"/>
    </source>
</evidence>
<evidence type="ECO:0000313" key="2">
    <source>
        <dbReference type="EMBL" id="CAK0900354.1"/>
    </source>
</evidence>
<gene>
    <name evidence="2" type="ORF">PCOR1329_LOCUS77649</name>
</gene>
<feature type="compositionally biased region" description="Acidic residues" evidence="1">
    <location>
        <begin position="74"/>
        <end position="84"/>
    </location>
</feature>
<evidence type="ECO:0000313" key="3">
    <source>
        <dbReference type="Proteomes" id="UP001189429"/>
    </source>
</evidence>
<proteinExistence type="predicted"/>
<keyword evidence="3" id="KW-1185">Reference proteome</keyword>
<feature type="compositionally biased region" description="Basic and acidic residues" evidence="1">
    <location>
        <begin position="14"/>
        <end position="30"/>
    </location>
</feature>
<comment type="caution">
    <text evidence="2">The sequence shown here is derived from an EMBL/GenBank/DDBJ whole genome shotgun (WGS) entry which is preliminary data.</text>
</comment>
<dbReference type="Proteomes" id="UP001189429">
    <property type="component" value="Unassembled WGS sequence"/>
</dbReference>
<name>A0ABN9XKK4_9DINO</name>
<accession>A0ABN9XKK4</accession>
<reference evidence="2" key="1">
    <citation type="submission" date="2023-10" db="EMBL/GenBank/DDBJ databases">
        <authorList>
            <person name="Chen Y."/>
            <person name="Shah S."/>
            <person name="Dougan E. K."/>
            <person name="Thang M."/>
            <person name="Chan C."/>
        </authorList>
    </citation>
    <scope>NUCLEOTIDE SEQUENCE [LARGE SCALE GENOMIC DNA]</scope>
</reference>
<organism evidence="2 3">
    <name type="scientific">Prorocentrum cordatum</name>
    <dbReference type="NCBI Taxonomy" id="2364126"/>
    <lineage>
        <taxon>Eukaryota</taxon>
        <taxon>Sar</taxon>
        <taxon>Alveolata</taxon>
        <taxon>Dinophyceae</taxon>
        <taxon>Prorocentrales</taxon>
        <taxon>Prorocentraceae</taxon>
        <taxon>Prorocentrum</taxon>
    </lineage>
</organism>